<keyword evidence="3" id="KW-0444">Lipid biosynthesis</keyword>
<feature type="compositionally biased region" description="Basic and acidic residues" evidence="12">
    <location>
        <begin position="1"/>
        <end position="17"/>
    </location>
</feature>
<proteinExistence type="predicted"/>
<evidence type="ECO:0000256" key="3">
    <source>
        <dbReference type="ARBA" id="ARBA00022516"/>
    </source>
</evidence>
<dbReference type="AlphaFoldDB" id="A0A6J6J6H7"/>
<feature type="transmembrane region" description="Helical" evidence="13">
    <location>
        <begin position="158"/>
        <end position="176"/>
    </location>
</feature>
<keyword evidence="2" id="KW-1003">Cell membrane</keyword>
<evidence type="ECO:0000256" key="4">
    <source>
        <dbReference type="ARBA" id="ARBA00022679"/>
    </source>
</evidence>
<evidence type="ECO:0000256" key="7">
    <source>
        <dbReference type="ARBA" id="ARBA00022989"/>
    </source>
</evidence>
<dbReference type="EMBL" id="CAEZVQ010000035">
    <property type="protein sequence ID" value="CAB4632440.1"/>
    <property type="molecule type" value="Genomic_DNA"/>
</dbReference>
<evidence type="ECO:0000313" key="14">
    <source>
        <dbReference type="EMBL" id="CAB4632440.1"/>
    </source>
</evidence>
<evidence type="ECO:0000256" key="1">
    <source>
        <dbReference type="ARBA" id="ARBA00004651"/>
    </source>
</evidence>
<evidence type="ECO:0000256" key="2">
    <source>
        <dbReference type="ARBA" id="ARBA00022475"/>
    </source>
</evidence>
<evidence type="ECO:0000256" key="13">
    <source>
        <dbReference type="SAM" id="Phobius"/>
    </source>
</evidence>
<feature type="compositionally biased region" description="Low complexity" evidence="12">
    <location>
        <begin position="135"/>
        <end position="150"/>
    </location>
</feature>
<keyword evidence="5 13" id="KW-0812">Transmembrane</keyword>
<keyword evidence="7 13" id="KW-1133">Transmembrane helix</keyword>
<dbReference type="GO" id="GO:0016024">
    <property type="term" value="P:CDP-diacylglycerol biosynthetic process"/>
    <property type="evidence" value="ECO:0007669"/>
    <property type="project" value="TreeGrafter"/>
</dbReference>
<feature type="transmembrane region" description="Helical" evidence="13">
    <location>
        <begin position="411"/>
        <end position="429"/>
    </location>
</feature>
<dbReference type="PANTHER" id="PTHR46382:SF1">
    <property type="entry name" value="PHOSPHATIDATE CYTIDYLYLTRANSFERASE"/>
    <property type="match status" value="1"/>
</dbReference>
<accession>A0A6J6J6H7</accession>
<keyword evidence="9 13" id="KW-0472">Membrane</keyword>
<evidence type="ECO:0000256" key="9">
    <source>
        <dbReference type="ARBA" id="ARBA00023136"/>
    </source>
</evidence>
<dbReference type="PANTHER" id="PTHR46382">
    <property type="entry name" value="PHOSPHATIDATE CYTIDYLYLTRANSFERASE"/>
    <property type="match status" value="1"/>
</dbReference>
<comment type="subcellular location">
    <subcellularLocation>
        <location evidence="1">Cell membrane</location>
        <topology evidence="1">Multi-pass membrane protein</topology>
    </subcellularLocation>
</comment>
<feature type="transmembrane region" description="Helical" evidence="13">
    <location>
        <begin position="299"/>
        <end position="322"/>
    </location>
</feature>
<feature type="transmembrane region" description="Helical" evidence="13">
    <location>
        <begin position="365"/>
        <end position="382"/>
    </location>
</feature>
<dbReference type="GO" id="GO:0004605">
    <property type="term" value="F:phosphatidate cytidylyltransferase activity"/>
    <property type="evidence" value="ECO:0007669"/>
    <property type="project" value="TreeGrafter"/>
</dbReference>
<feature type="transmembrane region" description="Helical" evidence="13">
    <location>
        <begin position="266"/>
        <end position="287"/>
    </location>
</feature>
<evidence type="ECO:0000256" key="12">
    <source>
        <dbReference type="SAM" id="MobiDB-lite"/>
    </source>
</evidence>
<feature type="region of interest" description="Disordered" evidence="12">
    <location>
        <begin position="1"/>
        <end position="156"/>
    </location>
</feature>
<evidence type="ECO:0000256" key="8">
    <source>
        <dbReference type="ARBA" id="ARBA00023098"/>
    </source>
</evidence>
<evidence type="ECO:0000256" key="5">
    <source>
        <dbReference type="ARBA" id="ARBA00022692"/>
    </source>
</evidence>
<dbReference type="GO" id="GO:0005886">
    <property type="term" value="C:plasma membrane"/>
    <property type="evidence" value="ECO:0007669"/>
    <property type="project" value="UniProtKB-SubCell"/>
</dbReference>
<keyword evidence="8" id="KW-0443">Lipid metabolism</keyword>
<reference evidence="14" key="1">
    <citation type="submission" date="2020-05" db="EMBL/GenBank/DDBJ databases">
        <authorList>
            <person name="Chiriac C."/>
            <person name="Salcher M."/>
            <person name="Ghai R."/>
            <person name="Kavagutti S V."/>
        </authorList>
    </citation>
    <scope>NUCLEOTIDE SEQUENCE</scope>
</reference>
<keyword evidence="4" id="KW-0808">Transferase</keyword>
<feature type="transmembrane region" description="Helical" evidence="13">
    <location>
        <begin position="334"/>
        <end position="353"/>
    </location>
</feature>
<keyword evidence="10" id="KW-0594">Phospholipid biosynthesis</keyword>
<feature type="transmembrane region" description="Helical" evidence="13">
    <location>
        <begin position="235"/>
        <end position="254"/>
    </location>
</feature>
<feature type="compositionally biased region" description="Basic and acidic residues" evidence="12">
    <location>
        <begin position="98"/>
        <end position="126"/>
    </location>
</feature>
<evidence type="ECO:0000256" key="10">
    <source>
        <dbReference type="ARBA" id="ARBA00023209"/>
    </source>
</evidence>
<feature type="transmembrane region" description="Helical" evidence="13">
    <location>
        <begin position="182"/>
        <end position="200"/>
    </location>
</feature>
<dbReference type="Pfam" id="PF01148">
    <property type="entry name" value="CTP_transf_1"/>
    <property type="match status" value="1"/>
</dbReference>
<keyword evidence="6" id="KW-0548">Nucleotidyltransferase</keyword>
<organism evidence="14">
    <name type="scientific">freshwater metagenome</name>
    <dbReference type="NCBI Taxonomy" id="449393"/>
    <lineage>
        <taxon>unclassified sequences</taxon>
        <taxon>metagenomes</taxon>
        <taxon>ecological metagenomes</taxon>
    </lineage>
</organism>
<gene>
    <name evidence="14" type="ORF">UFOPK2086_00421</name>
</gene>
<feature type="transmembrane region" description="Helical" evidence="13">
    <location>
        <begin position="212"/>
        <end position="229"/>
    </location>
</feature>
<keyword evidence="11" id="KW-1208">Phospholipid metabolism</keyword>
<evidence type="ECO:0000256" key="6">
    <source>
        <dbReference type="ARBA" id="ARBA00022695"/>
    </source>
</evidence>
<evidence type="ECO:0000256" key="11">
    <source>
        <dbReference type="ARBA" id="ARBA00023264"/>
    </source>
</evidence>
<sequence>MSDDIWRRKDDTNRDDSTGYGTDFGSDFGTVQFADDPTAEPALSFGDGDTGNLPHWTEPATGEIPSLDDDEDDVWGTFQAPSEPTRRPDRLTIGTDPTDERRRQPRDVTRDVTGDVSREYPRDPSRDITGGVPRGGRAQPVRRAGPRGARPGIGGRDMPAAVTTGLILVAAFLGAIMWRPAAVMLIVLAVVGLAAVEFFSKVTEKGYRPATFAGLITCIAAPLAAYWMGDGALPLVFAFGFLATSIGFLGATSIQSGPMPNVAITTMAMTWIGLLGSFAALILRYSVNGAGAHVGTDTLFMVVVAVIANDVGGLFVGSSVGRTPLREWVSPNKTIEGAVGGALASIVALIIFGSQNGTWNSMGEWIALGLLVAVMAPLGDLVESMFKRNLDVKDFGSIVAGHGGVLDRFDGFFFVLPAAYYLMLVLQPWL</sequence>
<name>A0A6J6J6H7_9ZZZZ</name>
<protein>
    <submittedName>
        <fullName evidence="14">Unannotated protein</fullName>
    </submittedName>
</protein>